<gene>
    <name evidence="1" type="ordered locus">Acid_2591</name>
</gene>
<reference evidence="1" key="1">
    <citation type="submission" date="2006-10" db="EMBL/GenBank/DDBJ databases">
        <title>Complete sequence of Solibacter usitatus Ellin6076.</title>
        <authorList>
            <consortium name="US DOE Joint Genome Institute"/>
            <person name="Copeland A."/>
            <person name="Lucas S."/>
            <person name="Lapidus A."/>
            <person name="Barry K."/>
            <person name="Detter J.C."/>
            <person name="Glavina del Rio T."/>
            <person name="Hammon N."/>
            <person name="Israni S."/>
            <person name="Dalin E."/>
            <person name="Tice H."/>
            <person name="Pitluck S."/>
            <person name="Thompson L.S."/>
            <person name="Brettin T."/>
            <person name="Bruce D."/>
            <person name="Han C."/>
            <person name="Tapia R."/>
            <person name="Gilna P."/>
            <person name="Schmutz J."/>
            <person name="Larimer F."/>
            <person name="Land M."/>
            <person name="Hauser L."/>
            <person name="Kyrpides N."/>
            <person name="Mikhailova N."/>
            <person name="Janssen P.H."/>
            <person name="Kuske C.R."/>
            <person name="Richardson P."/>
        </authorList>
    </citation>
    <scope>NUCLEOTIDE SEQUENCE</scope>
    <source>
        <strain evidence="1">Ellin6076</strain>
    </source>
</reference>
<name>Q024J6_SOLUE</name>
<sequence precursor="true">MTAWTGDPRNPFGSLVTTLAQPAPRAAAAVTVPSTAATPNTRKIAARIFFVPVAPLFLPDQVWIGRHRMNRNQTFNPALLARCPHRRAGIRIRLSIQQNIENYVDVNQDHVSSILGRQMLPITGVDPNSETGEIAALCLEWRHNGQDESGVLVSFPME</sequence>
<dbReference type="HOGENOM" id="CLU_1668249_0_0_0"/>
<dbReference type="EMBL" id="CP000473">
    <property type="protein sequence ID" value="ABJ83580.1"/>
    <property type="molecule type" value="Genomic_DNA"/>
</dbReference>
<organism evidence="1">
    <name type="scientific">Solibacter usitatus (strain Ellin6076)</name>
    <dbReference type="NCBI Taxonomy" id="234267"/>
    <lineage>
        <taxon>Bacteria</taxon>
        <taxon>Pseudomonadati</taxon>
        <taxon>Acidobacteriota</taxon>
        <taxon>Terriglobia</taxon>
        <taxon>Bryobacterales</taxon>
        <taxon>Solibacteraceae</taxon>
        <taxon>Candidatus Solibacter</taxon>
    </lineage>
</organism>
<accession>Q024J6</accession>
<proteinExistence type="predicted"/>
<protein>
    <submittedName>
        <fullName evidence="1">Uncharacterized protein</fullName>
    </submittedName>
</protein>
<dbReference type="STRING" id="234267.Acid_2591"/>
<dbReference type="AlphaFoldDB" id="Q024J6"/>
<dbReference type="KEGG" id="sus:Acid_2591"/>
<evidence type="ECO:0000313" key="1">
    <source>
        <dbReference type="EMBL" id="ABJ83580.1"/>
    </source>
</evidence>
<dbReference type="InParanoid" id="Q024J6"/>